<dbReference type="GO" id="GO:0030313">
    <property type="term" value="C:cell envelope"/>
    <property type="evidence" value="ECO:0007669"/>
    <property type="project" value="UniProtKB-SubCell"/>
</dbReference>
<dbReference type="PATRIC" id="fig|883113.3.peg.1027"/>
<evidence type="ECO:0000313" key="9">
    <source>
        <dbReference type="EMBL" id="EHR36804.1"/>
    </source>
</evidence>
<dbReference type="Pfam" id="PF00528">
    <property type="entry name" value="BPD_transp_1"/>
    <property type="match status" value="1"/>
</dbReference>
<keyword evidence="4 7" id="KW-0812">Transmembrane</keyword>
<evidence type="ECO:0000256" key="2">
    <source>
        <dbReference type="ARBA" id="ARBA00004196"/>
    </source>
</evidence>
<dbReference type="GO" id="GO:0005886">
    <property type="term" value="C:plasma membrane"/>
    <property type="evidence" value="ECO:0007669"/>
    <property type="project" value="UniProtKB-SubCell"/>
</dbReference>
<evidence type="ECO:0000256" key="1">
    <source>
        <dbReference type="ARBA" id="ARBA00004141"/>
    </source>
</evidence>
<keyword evidence="5 7" id="KW-1133">Transmembrane helix</keyword>
<dbReference type="NCBIfam" id="TIGR01097">
    <property type="entry name" value="PhnE"/>
    <property type="match status" value="1"/>
</dbReference>
<accession>H3NJJ1</accession>
<gene>
    <name evidence="9" type="ORF">HMPREF9708_01030</name>
</gene>
<comment type="similarity">
    <text evidence="7">Belongs to the binding-protein-dependent transport system permease family.</text>
</comment>
<dbReference type="RefSeq" id="WP_006309171.1">
    <property type="nucleotide sequence ID" value="NZ_JH601133.1"/>
</dbReference>
<protein>
    <submittedName>
        <fullName evidence="9">Phosphonate ABC transporter, permease PhnE</fullName>
    </submittedName>
</protein>
<evidence type="ECO:0000256" key="3">
    <source>
        <dbReference type="ARBA" id="ARBA00022448"/>
    </source>
</evidence>
<sequence>MASHHIKKLVNHFLLVVLLSLIIYAFWSLDYSNLANMRLNDLANMVKGLANPDWTYVYDRSGEDLVYLMFETVSIAFYGTILGVILSIPFILLASDVVWGNWKWIPLIGRLVLNLLRSVPALIYAILFVRIVGPGAFAGALALGIQLIGMLGKLVSEELDRSDEVPVEAMRASGASAFQSFQYARIPQVIAMSASHVINHFEINVRSATTLGLVGAGGIGAPVIFALQQRNWGRVSIILLAIILVVICIDLLSTQIRQLMK</sequence>
<dbReference type="GO" id="GO:0015416">
    <property type="term" value="F:ABC-type phosphonate transporter activity"/>
    <property type="evidence" value="ECO:0007669"/>
    <property type="project" value="InterPro"/>
</dbReference>
<dbReference type="InterPro" id="IPR000515">
    <property type="entry name" value="MetI-like"/>
</dbReference>
<evidence type="ECO:0000259" key="8">
    <source>
        <dbReference type="PROSITE" id="PS50928"/>
    </source>
</evidence>
<dbReference type="Proteomes" id="UP000006190">
    <property type="component" value="Unassembled WGS sequence"/>
</dbReference>
<comment type="subcellular location">
    <subcellularLocation>
        <location evidence="2">Cell envelope</location>
    </subcellularLocation>
    <subcellularLocation>
        <location evidence="7">Cell membrane</location>
        <topology evidence="7">Multi-pass membrane protein</topology>
    </subcellularLocation>
    <subcellularLocation>
        <location evidence="1">Membrane</location>
        <topology evidence="1">Multi-pass membrane protein</topology>
    </subcellularLocation>
</comment>
<feature type="domain" description="ABC transmembrane type-1" evidence="8">
    <location>
        <begin position="69"/>
        <end position="253"/>
    </location>
</feature>
<dbReference type="AlphaFoldDB" id="H3NJJ1"/>
<name>H3NJJ1_9LACT</name>
<evidence type="ECO:0000313" key="10">
    <source>
        <dbReference type="Proteomes" id="UP000006190"/>
    </source>
</evidence>
<dbReference type="InterPro" id="IPR035906">
    <property type="entry name" value="MetI-like_sf"/>
</dbReference>
<feature type="transmembrane region" description="Helical" evidence="7">
    <location>
        <begin position="135"/>
        <end position="155"/>
    </location>
</feature>
<evidence type="ECO:0000256" key="4">
    <source>
        <dbReference type="ARBA" id="ARBA00022692"/>
    </source>
</evidence>
<comment type="caution">
    <text evidence="9">The sequence shown here is derived from an EMBL/GenBank/DDBJ whole genome shotgun (WGS) entry which is preliminary data.</text>
</comment>
<dbReference type="Gene3D" id="1.10.3720.10">
    <property type="entry name" value="MetI-like"/>
    <property type="match status" value="1"/>
</dbReference>
<feature type="transmembrane region" description="Helical" evidence="7">
    <location>
        <begin position="233"/>
        <end position="252"/>
    </location>
</feature>
<dbReference type="SUPFAM" id="SSF161098">
    <property type="entry name" value="MetI-like"/>
    <property type="match status" value="1"/>
</dbReference>
<dbReference type="PANTHER" id="PTHR30043:SF8">
    <property type="entry name" value="ABC TRANSPORTER, PERMEASE PROTEIN CC0363, PUTATIVE-RELATED"/>
    <property type="match status" value="1"/>
</dbReference>
<dbReference type="PROSITE" id="PS50928">
    <property type="entry name" value="ABC_TM1"/>
    <property type="match status" value="1"/>
</dbReference>
<dbReference type="eggNOG" id="COG3639">
    <property type="taxonomic scope" value="Bacteria"/>
</dbReference>
<feature type="transmembrane region" description="Helical" evidence="7">
    <location>
        <begin position="208"/>
        <end position="227"/>
    </location>
</feature>
<evidence type="ECO:0000256" key="5">
    <source>
        <dbReference type="ARBA" id="ARBA00022989"/>
    </source>
</evidence>
<dbReference type="STRING" id="883113.HMPREF9708_01030"/>
<dbReference type="EMBL" id="AGEG01000013">
    <property type="protein sequence ID" value="EHR36804.1"/>
    <property type="molecule type" value="Genomic_DNA"/>
</dbReference>
<dbReference type="InterPro" id="IPR005769">
    <property type="entry name" value="PhnE/PtxC"/>
</dbReference>
<dbReference type="OrthoDB" id="8557224at2"/>
<dbReference type="HOGENOM" id="CLU_064254_1_0_9"/>
<proteinExistence type="inferred from homology"/>
<dbReference type="CDD" id="cd06261">
    <property type="entry name" value="TM_PBP2"/>
    <property type="match status" value="1"/>
</dbReference>
<evidence type="ECO:0000256" key="7">
    <source>
        <dbReference type="RuleBase" id="RU363032"/>
    </source>
</evidence>
<keyword evidence="3 7" id="KW-0813">Transport</keyword>
<reference evidence="9 10" key="1">
    <citation type="submission" date="2012-01" db="EMBL/GenBank/DDBJ databases">
        <title>The Genome Sequence of Facklamia languida CCUG 37842.</title>
        <authorList>
            <consortium name="The Broad Institute Genome Sequencing Platform"/>
            <person name="Earl A."/>
            <person name="Ward D."/>
            <person name="Feldgarden M."/>
            <person name="Gevers D."/>
            <person name="Huys G."/>
            <person name="Young S.K."/>
            <person name="Zeng Q."/>
            <person name="Gargeya S."/>
            <person name="Fitzgerald M."/>
            <person name="Haas B."/>
            <person name="Abouelleil A."/>
            <person name="Alvarado L."/>
            <person name="Arachchi H.M."/>
            <person name="Berlin A."/>
            <person name="Chapman S.B."/>
            <person name="Gearin G."/>
            <person name="Goldberg J."/>
            <person name="Griggs A."/>
            <person name="Gujja S."/>
            <person name="Hansen M."/>
            <person name="Heiman D."/>
            <person name="Howarth C."/>
            <person name="Larimer J."/>
            <person name="Lui A."/>
            <person name="MacDonald P.J.P."/>
            <person name="McCowen C."/>
            <person name="Montmayeur A."/>
            <person name="Murphy C."/>
            <person name="Neiman D."/>
            <person name="Pearson M."/>
            <person name="Priest M."/>
            <person name="Roberts A."/>
            <person name="Saif S."/>
            <person name="Shea T."/>
            <person name="Sisk P."/>
            <person name="Stolte C."/>
            <person name="Sykes S."/>
            <person name="Wortman J."/>
            <person name="Nusbaum C."/>
            <person name="Birren B."/>
        </authorList>
    </citation>
    <scope>NUCLEOTIDE SEQUENCE [LARGE SCALE GENOMIC DNA]</scope>
    <source>
        <strain evidence="9 10">CCUG 37842</strain>
    </source>
</reference>
<feature type="transmembrane region" description="Helical" evidence="7">
    <location>
        <begin position="75"/>
        <end position="99"/>
    </location>
</feature>
<evidence type="ECO:0000256" key="6">
    <source>
        <dbReference type="ARBA" id="ARBA00023136"/>
    </source>
</evidence>
<organism evidence="9 10">
    <name type="scientific">Facklamia languida CCUG 37842</name>
    <dbReference type="NCBI Taxonomy" id="883113"/>
    <lineage>
        <taxon>Bacteria</taxon>
        <taxon>Bacillati</taxon>
        <taxon>Bacillota</taxon>
        <taxon>Bacilli</taxon>
        <taxon>Lactobacillales</taxon>
        <taxon>Aerococcaceae</taxon>
        <taxon>Facklamia</taxon>
    </lineage>
</organism>
<keyword evidence="10" id="KW-1185">Reference proteome</keyword>
<keyword evidence="6 7" id="KW-0472">Membrane</keyword>
<dbReference type="PANTHER" id="PTHR30043">
    <property type="entry name" value="PHOSPHONATES TRANSPORT SYSTEM PERMEASE PROTEIN"/>
    <property type="match status" value="1"/>
</dbReference>
<feature type="transmembrane region" description="Helical" evidence="7">
    <location>
        <begin position="12"/>
        <end position="29"/>
    </location>
</feature>